<sequence length="76" mass="8823">MMEKGNHIEGVPQELQRLLDVDKDAQDFFNSLSKSYKQGYCDWVGSAKQEATRQTRAEKAILMLRNNQKTLKTVKY</sequence>
<dbReference type="Proteomes" id="UP000294830">
    <property type="component" value="Unassembled WGS sequence"/>
</dbReference>
<dbReference type="OrthoDB" id="771435at2"/>
<name>A0A4R2ENC3_9BACT</name>
<dbReference type="Pfam" id="PF13376">
    <property type="entry name" value="OmdA"/>
    <property type="match status" value="1"/>
</dbReference>
<proteinExistence type="predicted"/>
<gene>
    <name evidence="1" type="ORF">CLV25_105148</name>
</gene>
<comment type="caution">
    <text evidence="1">The sequence shown here is derived from an EMBL/GenBank/DDBJ whole genome shotgun (WGS) entry which is preliminary data.</text>
</comment>
<evidence type="ECO:0000313" key="1">
    <source>
        <dbReference type="EMBL" id="TCN68946.1"/>
    </source>
</evidence>
<dbReference type="AlphaFoldDB" id="A0A4R2ENC3"/>
<evidence type="ECO:0000313" key="2">
    <source>
        <dbReference type="Proteomes" id="UP000294830"/>
    </source>
</evidence>
<organism evidence="1 2">
    <name type="scientific">Acetobacteroides hydrogenigenes</name>
    <dbReference type="NCBI Taxonomy" id="979970"/>
    <lineage>
        <taxon>Bacteria</taxon>
        <taxon>Pseudomonadati</taxon>
        <taxon>Bacteroidota</taxon>
        <taxon>Bacteroidia</taxon>
        <taxon>Bacteroidales</taxon>
        <taxon>Rikenellaceae</taxon>
        <taxon>Acetobacteroides</taxon>
    </lineage>
</organism>
<keyword evidence="2" id="KW-1185">Reference proteome</keyword>
<reference evidence="1 2" key="1">
    <citation type="submission" date="2019-03" db="EMBL/GenBank/DDBJ databases">
        <title>Genomic Encyclopedia of Archaeal and Bacterial Type Strains, Phase II (KMG-II): from individual species to whole genera.</title>
        <authorList>
            <person name="Goeker M."/>
        </authorList>
    </citation>
    <scope>NUCLEOTIDE SEQUENCE [LARGE SCALE GENOMIC DNA]</scope>
    <source>
        <strain evidence="1 2">RL-C</strain>
    </source>
</reference>
<protein>
    <submittedName>
        <fullName evidence="1">Bacteriocin resistance YdeI/OmpD-like protein</fullName>
    </submittedName>
</protein>
<accession>A0A4R2ENC3</accession>
<dbReference type="EMBL" id="SLWB01000005">
    <property type="protein sequence ID" value="TCN68946.1"/>
    <property type="molecule type" value="Genomic_DNA"/>
</dbReference>
<dbReference type="RefSeq" id="WP_131838959.1">
    <property type="nucleotide sequence ID" value="NZ_SLWB01000005.1"/>
</dbReference>